<dbReference type="GO" id="GO:0020037">
    <property type="term" value="F:heme binding"/>
    <property type="evidence" value="ECO:0007669"/>
    <property type="project" value="InterPro"/>
</dbReference>
<keyword evidence="15" id="KW-1278">Translocase</keyword>
<evidence type="ECO:0000256" key="20">
    <source>
        <dbReference type="ARBA" id="ARBA00023136"/>
    </source>
</evidence>
<comment type="cofactor">
    <cofactor evidence="1">
        <name>Cu cation</name>
        <dbReference type="ChEBI" id="CHEBI:23378"/>
    </cofactor>
</comment>
<comment type="cofactor">
    <cofactor evidence="2">
        <name>heme</name>
        <dbReference type="ChEBI" id="CHEBI:30413"/>
    </cofactor>
</comment>
<feature type="transmembrane region" description="Helical" evidence="23">
    <location>
        <begin position="181"/>
        <end position="208"/>
    </location>
</feature>
<evidence type="ECO:0000313" key="25">
    <source>
        <dbReference type="EMBL" id="AGO20482.1"/>
    </source>
</evidence>
<dbReference type="EMBL" id="KC878511">
    <property type="protein sequence ID" value="AGO20482.1"/>
    <property type="molecule type" value="Genomic_DNA"/>
</dbReference>
<feature type="transmembrane region" description="Helical" evidence="23">
    <location>
        <begin position="407"/>
        <end position="428"/>
    </location>
</feature>
<evidence type="ECO:0000256" key="6">
    <source>
        <dbReference type="ARBA" id="ARBA00011164"/>
    </source>
</evidence>
<sequence>MQRWLFSTNHKDIGTLYFIFGAWAGMVGTSLSLIIRAELSQPGSLIGNDQIYNVVVTAHAFVMIFFMVMPIMIGGFGNWLVPLMLGAPDMAFPRMNNMSFWLLPPSLSLLLTSSMVESGVGTGWTVYPPLAAAIAHAGASVDLGIFSLHLAGVSSILGAVNFMTTVINMRSYGMTMDQMPLFVWAVFITAILLLLSLPVLAGAITMLLTDRNLNTSFFDPAGGGDPVLYQHLFWFFGHPEVYILILPAFGMISHIVSQESGKKESFGTLGMIYAMLAIGILGFIVWAHHMFTVGMDVDTRAYFTSATMIIAIPTGIKIFSWLSTLHGSQINYSPSLLWALGFIFLFTVGGLTGVVLANSSLDIILHDTYYVVAHFHYVLSMGAVFGIFAGIAHWFSLMTGLSLNPKWLKMHFLVTFIGVNLTFFPQHFLGLNGMPRRYSDYPDAYATWNIVSSLGSMISFVAALGFLLIIWEALASNRPVIFTPSLPSSIEWKHEYPPADHSYMEIPMITN</sequence>
<keyword evidence="11 22" id="KW-0679">Respiratory chain</keyword>
<evidence type="ECO:0000259" key="24">
    <source>
        <dbReference type="PROSITE" id="PS50855"/>
    </source>
</evidence>
<dbReference type="AlphaFoldDB" id="S4V564"/>
<dbReference type="PANTHER" id="PTHR10422:SF18">
    <property type="entry name" value="CYTOCHROME C OXIDASE SUBUNIT 1"/>
    <property type="match status" value="1"/>
</dbReference>
<evidence type="ECO:0000256" key="8">
    <source>
        <dbReference type="ARBA" id="ARBA00015947"/>
    </source>
</evidence>
<dbReference type="GO" id="GO:0005743">
    <property type="term" value="C:mitochondrial inner membrane"/>
    <property type="evidence" value="ECO:0007669"/>
    <property type="project" value="UniProtKB-SubCell"/>
</dbReference>
<feature type="transmembrane region" description="Helical" evidence="23">
    <location>
        <begin position="12"/>
        <end position="35"/>
    </location>
</feature>
<evidence type="ECO:0000256" key="2">
    <source>
        <dbReference type="ARBA" id="ARBA00001971"/>
    </source>
</evidence>
<reference evidence="25" key="1">
    <citation type="submission" date="2013-04" db="EMBL/GenBank/DDBJ databases">
        <authorList>
            <person name="Yang J.-S."/>
            <person name="Yu Y.-Q."/>
            <person name="Yang W.-J."/>
        </authorList>
    </citation>
    <scope>NUCLEOTIDE SEQUENCE</scope>
</reference>
<dbReference type="Gene3D" id="1.20.210.10">
    <property type="entry name" value="Cytochrome c oxidase-like, subunit I domain"/>
    <property type="match status" value="1"/>
</dbReference>
<comment type="subunit">
    <text evidence="6">Component of the cytochrome c oxidase (complex IV, CIV), a multisubunit enzyme composed of a catalytic core of 3 subunits and several supernumerary subunits. The complex exists as a monomer or a dimer and forms supercomplexes (SCs) in the inner mitochondrial membrane with ubiquinol-cytochrome c oxidoreductase (cytochrome b-c1 complex, complex III, CIII).</text>
</comment>
<feature type="transmembrane region" description="Helical" evidence="23">
    <location>
        <begin position="448"/>
        <end position="471"/>
    </location>
</feature>
<evidence type="ECO:0000256" key="3">
    <source>
        <dbReference type="ARBA" id="ARBA00004141"/>
    </source>
</evidence>
<feature type="transmembrane region" description="Helical" evidence="23">
    <location>
        <begin position="146"/>
        <end position="169"/>
    </location>
</feature>
<evidence type="ECO:0000256" key="21">
    <source>
        <dbReference type="ARBA" id="ARBA00049512"/>
    </source>
</evidence>
<keyword evidence="22 25" id="KW-0496">Mitochondrion</keyword>
<dbReference type="CTD" id="4512"/>
<evidence type="ECO:0000256" key="7">
    <source>
        <dbReference type="ARBA" id="ARBA00012949"/>
    </source>
</evidence>
<keyword evidence="20 22" id="KW-0472">Membrane</keyword>
<feature type="transmembrane region" description="Helical" evidence="23">
    <location>
        <begin position="270"/>
        <end position="289"/>
    </location>
</feature>
<feature type="transmembrane region" description="Helical" evidence="23">
    <location>
        <begin position="301"/>
        <end position="324"/>
    </location>
</feature>
<gene>
    <name evidence="25" type="primary">COX1</name>
</gene>
<evidence type="ECO:0000256" key="23">
    <source>
        <dbReference type="SAM" id="Phobius"/>
    </source>
</evidence>
<keyword evidence="19 22" id="KW-0186">Copper</keyword>
<dbReference type="PROSITE" id="PS00077">
    <property type="entry name" value="COX1_CUB"/>
    <property type="match status" value="1"/>
</dbReference>
<dbReference type="SUPFAM" id="SSF81442">
    <property type="entry name" value="Cytochrome c oxidase subunit I-like"/>
    <property type="match status" value="1"/>
</dbReference>
<dbReference type="GO" id="GO:0045277">
    <property type="term" value="C:respiratory chain complex IV"/>
    <property type="evidence" value="ECO:0007669"/>
    <property type="project" value="InterPro"/>
</dbReference>
<evidence type="ECO:0000256" key="12">
    <source>
        <dbReference type="ARBA" id="ARBA00022692"/>
    </source>
</evidence>
<keyword evidence="13 22" id="KW-0479">Metal-binding</keyword>
<comment type="catalytic activity">
    <reaction evidence="21">
        <text>4 Fe(II)-[cytochrome c] + O2 + 8 H(+)(in) = 4 Fe(III)-[cytochrome c] + 2 H2O + 4 H(+)(out)</text>
        <dbReference type="Rhea" id="RHEA:11436"/>
        <dbReference type="Rhea" id="RHEA-COMP:10350"/>
        <dbReference type="Rhea" id="RHEA-COMP:14399"/>
        <dbReference type="ChEBI" id="CHEBI:15377"/>
        <dbReference type="ChEBI" id="CHEBI:15378"/>
        <dbReference type="ChEBI" id="CHEBI:15379"/>
        <dbReference type="ChEBI" id="CHEBI:29033"/>
        <dbReference type="ChEBI" id="CHEBI:29034"/>
        <dbReference type="EC" id="7.1.1.9"/>
    </reaction>
    <physiologicalReaction direction="left-to-right" evidence="21">
        <dbReference type="Rhea" id="RHEA:11437"/>
    </physiologicalReaction>
</comment>
<evidence type="ECO:0000256" key="4">
    <source>
        <dbReference type="ARBA" id="ARBA00004673"/>
    </source>
</evidence>
<keyword evidence="17 23" id="KW-1133">Transmembrane helix</keyword>
<evidence type="ECO:0000256" key="5">
    <source>
        <dbReference type="ARBA" id="ARBA00009578"/>
    </source>
</evidence>
<evidence type="ECO:0000256" key="1">
    <source>
        <dbReference type="ARBA" id="ARBA00001935"/>
    </source>
</evidence>
<evidence type="ECO:0000256" key="13">
    <source>
        <dbReference type="ARBA" id="ARBA00022723"/>
    </source>
</evidence>
<dbReference type="GO" id="GO:0015990">
    <property type="term" value="P:electron transport coupled proton transport"/>
    <property type="evidence" value="ECO:0007669"/>
    <property type="project" value="TreeGrafter"/>
</dbReference>
<dbReference type="GO" id="GO:0046872">
    <property type="term" value="F:metal ion binding"/>
    <property type="evidence" value="ECO:0007669"/>
    <property type="project" value="UniProtKB-KW"/>
</dbReference>
<comment type="pathway">
    <text evidence="4 22">Energy metabolism; oxidative phosphorylation.</text>
</comment>
<keyword evidence="9 22" id="KW-0813">Transport</keyword>
<dbReference type="InterPro" id="IPR000883">
    <property type="entry name" value="Cyt_C_Oxase_1"/>
</dbReference>
<geneLocation type="mitochondrion" evidence="25"/>
<accession>S4V564</accession>
<feature type="transmembrane region" description="Helical" evidence="23">
    <location>
        <begin position="228"/>
        <end position="249"/>
    </location>
</feature>
<name>S4V564_PACCR</name>
<evidence type="ECO:0000256" key="18">
    <source>
        <dbReference type="ARBA" id="ARBA00023004"/>
    </source>
</evidence>
<dbReference type="InterPro" id="IPR023616">
    <property type="entry name" value="Cyt_c_oxase-like_su1_dom"/>
</dbReference>
<evidence type="ECO:0000256" key="19">
    <source>
        <dbReference type="ARBA" id="ARBA00023008"/>
    </source>
</evidence>
<keyword evidence="16 22" id="KW-0249">Electron transport</keyword>
<evidence type="ECO:0000256" key="14">
    <source>
        <dbReference type="ARBA" id="ARBA00022842"/>
    </source>
</evidence>
<comment type="subcellular location">
    <subcellularLocation>
        <location evidence="3">Membrane</location>
        <topology evidence="3">Multi-pass membrane protein</topology>
    </subcellularLocation>
    <subcellularLocation>
        <location evidence="22">Mitochondrion inner membrane</location>
        <topology evidence="22">Multi-pass membrane protein</topology>
    </subcellularLocation>
</comment>
<dbReference type="InterPro" id="IPR023615">
    <property type="entry name" value="Cyt_c_Oxase_su1_BS"/>
</dbReference>
<dbReference type="GO" id="GO:0004129">
    <property type="term" value="F:cytochrome-c oxidase activity"/>
    <property type="evidence" value="ECO:0007669"/>
    <property type="project" value="UniProtKB-EC"/>
</dbReference>
<feature type="domain" description="Cytochrome oxidase subunit I profile" evidence="24">
    <location>
        <begin position="1"/>
        <end position="510"/>
    </location>
</feature>
<evidence type="ECO:0000256" key="15">
    <source>
        <dbReference type="ARBA" id="ARBA00022967"/>
    </source>
</evidence>
<organism evidence="25">
    <name type="scientific">Pachygrapsus crassipes</name>
    <name type="common">Striped shore crab</name>
    <dbReference type="NCBI Taxonomy" id="307936"/>
    <lineage>
        <taxon>Eukaryota</taxon>
        <taxon>Metazoa</taxon>
        <taxon>Ecdysozoa</taxon>
        <taxon>Arthropoda</taxon>
        <taxon>Crustacea</taxon>
        <taxon>Multicrustacea</taxon>
        <taxon>Malacostraca</taxon>
        <taxon>Eumalacostraca</taxon>
        <taxon>Eucarida</taxon>
        <taxon>Decapoda</taxon>
        <taxon>Pleocyemata</taxon>
        <taxon>Brachyura</taxon>
        <taxon>Eubrachyura</taxon>
        <taxon>Grapsoidea</taxon>
        <taxon>Grapsidae</taxon>
        <taxon>Pachygrapsus</taxon>
    </lineage>
</organism>
<dbReference type="RefSeq" id="YP_008238994.1">
    <property type="nucleotide sequence ID" value="NC_021754.1"/>
</dbReference>
<keyword evidence="22" id="KW-0999">Mitochondrion inner membrane</keyword>
<dbReference type="InterPro" id="IPR033944">
    <property type="entry name" value="Cyt_c_oxase_su1_dom"/>
</dbReference>
<comment type="function">
    <text evidence="22">Component of the cytochrome c oxidase, the last enzyme in the mitochondrial electron transport chain which drives oxidative phosphorylation. The respiratory chain contains 3 multisubunit complexes succinate dehydrogenase (complex II, CII), ubiquinol-cytochrome c oxidoreductase (cytochrome b-c1 complex, complex III, CIII) and cytochrome c oxidase (complex IV, CIV), that cooperate to transfer electrons derived from NADH and succinate to molecular oxygen, creating an electrochemical gradient over the inner membrane that drives transmembrane transport and the ATP synthase. Cytochrome c oxidase is the component of the respiratory chain that catalyzes the reduction of oxygen to water. Electrons originating from reduced cytochrome c in the intermembrane space (IMS) are transferred via the dinuclear copper A center (CU(A)) of subunit 2 and heme A of subunit 1 to the active site in subunit 1, a binuclear center (BNC) formed by heme A3 and copper B (CU(B)). The BNC reduces molecular oxygen to 2 water molecules using 4 electrons from cytochrome c in the IMS and 4 protons from the mitochondrial matrix.</text>
</comment>
<dbReference type="Pfam" id="PF00115">
    <property type="entry name" value="COX1"/>
    <property type="match status" value="1"/>
</dbReference>
<dbReference type="EC" id="7.1.1.9" evidence="7 22"/>
<feature type="transmembrane region" description="Helical" evidence="23">
    <location>
        <begin position="102"/>
        <end position="126"/>
    </location>
</feature>
<evidence type="ECO:0000256" key="11">
    <source>
        <dbReference type="ARBA" id="ARBA00022660"/>
    </source>
</evidence>
<comment type="similarity">
    <text evidence="5 22">Belongs to the heme-copper respiratory oxidase family.</text>
</comment>
<dbReference type="PROSITE" id="PS50855">
    <property type="entry name" value="COX1"/>
    <property type="match status" value="1"/>
</dbReference>
<keyword evidence="12 22" id="KW-0812">Transmembrane</keyword>
<dbReference type="UniPathway" id="UPA00705"/>
<keyword evidence="10 22" id="KW-0349">Heme</keyword>
<proteinExistence type="inferred from homology"/>
<dbReference type="GeneID" id="16216608"/>
<dbReference type="FunFam" id="1.20.210.10:FF:000001">
    <property type="entry name" value="Cytochrome c oxidase subunit 1"/>
    <property type="match status" value="1"/>
</dbReference>
<feature type="transmembrane region" description="Helical" evidence="23">
    <location>
        <begin position="336"/>
        <end position="357"/>
    </location>
</feature>
<feature type="transmembrane region" description="Helical" evidence="23">
    <location>
        <begin position="55"/>
        <end position="81"/>
    </location>
</feature>
<evidence type="ECO:0000256" key="9">
    <source>
        <dbReference type="ARBA" id="ARBA00022448"/>
    </source>
</evidence>
<dbReference type="CDD" id="cd01663">
    <property type="entry name" value="Cyt_c_Oxidase_I"/>
    <property type="match status" value="1"/>
</dbReference>
<evidence type="ECO:0000256" key="17">
    <source>
        <dbReference type="ARBA" id="ARBA00022989"/>
    </source>
</evidence>
<evidence type="ECO:0000256" key="10">
    <source>
        <dbReference type="ARBA" id="ARBA00022617"/>
    </source>
</evidence>
<dbReference type="PRINTS" id="PR01165">
    <property type="entry name" value="CYCOXIDASEI"/>
</dbReference>
<protein>
    <recommendedName>
        <fullName evidence="8 22">Cytochrome c oxidase subunit 1</fullName>
        <ecNumber evidence="7 22">7.1.1.9</ecNumber>
    </recommendedName>
</protein>
<dbReference type="InterPro" id="IPR036927">
    <property type="entry name" value="Cyt_c_oxase-like_su1_sf"/>
</dbReference>
<dbReference type="GO" id="GO:0006123">
    <property type="term" value="P:mitochondrial electron transport, cytochrome c to oxygen"/>
    <property type="evidence" value="ECO:0007669"/>
    <property type="project" value="TreeGrafter"/>
</dbReference>
<keyword evidence="18 22" id="KW-0408">Iron</keyword>
<evidence type="ECO:0000256" key="22">
    <source>
        <dbReference type="RuleBase" id="RU000369"/>
    </source>
</evidence>
<dbReference type="PANTHER" id="PTHR10422">
    <property type="entry name" value="CYTOCHROME C OXIDASE SUBUNIT 1"/>
    <property type="match status" value="1"/>
</dbReference>
<keyword evidence="14" id="KW-0460">Magnesium</keyword>
<evidence type="ECO:0000256" key="16">
    <source>
        <dbReference type="ARBA" id="ARBA00022982"/>
    </source>
</evidence>
<reference evidence="25" key="2">
    <citation type="journal article" date="2014" name="Mitochondrial DNA">
        <title>The complete mitogenome of the lined shore crab Pachygrapsus crassipes Randall 1840 (Crustacea: Decapoda: Grapsidae).</title>
        <authorList>
            <person name="Yu Y.Q."/>
            <person name="Ma W.M."/>
            <person name="Yang W.J."/>
            <person name="Yang J.S."/>
        </authorList>
    </citation>
    <scope>NUCLEOTIDE SEQUENCE</scope>
</reference>
<feature type="transmembrane region" description="Helical" evidence="23">
    <location>
        <begin position="377"/>
        <end position="395"/>
    </location>
</feature>